<dbReference type="AlphaFoldDB" id="A0A7T8JZ16"/>
<name>A0A7T8JZ16_CALRO</name>
<keyword evidence="2" id="KW-1185">Reference proteome</keyword>
<evidence type="ECO:0000313" key="2">
    <source>
        <dbReference type="Proteomes" id="UP000595437"/>
    </source>
</evidence>
<evidence type="ECO:0000313" key="1">
    <source>
        <dbReference type="EMBL" id="QQP39431.1"/>
    </source>
</evidence>
<reference evidence="2" key="1">
    <citation type="submission" date="2021-01" db="EMBL/GenBank/DDBJ databases">
        <title>Caligus Genome Assembly.</title>
        <authorList>
            <person name="Gallardo-Escarate C."/>
        </authorList>
    </citation>
    <scope>NUCLEOTIDE SEQUENCE [LARGE SCALE GENOMIC DNA]</scope>
</reference>
<dbReference type="EMBL" id="CP045903">
    <property type="protein sequence ID" value="QQP39431.1"/>
    <property type="molecule type" value="Genomic_DNA"/>
</dbReference>
<protein>
    <submittedName>
        <fullName evidence="1">Uncharacterized protein</fullName>
    </submittedName>
</protein>
<proteinExistence type="predicted"/>
<gene>
    <name evidence="1" type="ORF">FKW44_020315</name>
</gene>
<accession>A0A7T8JZ16</accession>
<dbReference type="Proteomes" id="UP000595437">
    <property type="component" value="Chromosome 14"/>
</dbReference>
<dbReference type="OrthoDB" id="6375508at2759"/>
<sequence>MKAVLSYVLSRDEDVSSATDHYYDDIIINLDKVCADRVKKLLVEYGLETNPWRRLTEQVCSG</sequence>
<organism evidence="1 2">
    <name type="scientific">Caligus rogercresseyi</name>
    <name type="common">Sea louse</name>
    <dbReference type="NCBI Taxonomy" id="217165"/>
    <lineage>
        <taxon>Eukaryota</taxon>
        <taxon>Metazoa</taxon>
        <taxon>Ecdysozoa</taxon>
        <taxon>Arthropoda</taxon>
        <taxon>Crustacea</taxon>
        <taxon>Multicrustacea</taxon>
        <taxon>Hexanauplia</taxon>
        <taxon>Copepoda</taxon>
        <taxon>Siphonostomatoida</taxon>
        <taxon>Caligidae</taxon>
        <taxon>Caligus</taxon>
    </lineage>
</organism>